<sequence>MKKCNKIRLSQLSLSIIFALSVTACGSSSSQDSNNSNTDEPVQVTPDTTPEVFSIAEMQAVTPGEQVQSSPISVTGINVKTAVSVQGGEYSIAGGEFTSENGFVKNGQNIVLRTTAAQQYGTSQKVTLTIGTLSRDFVVTTDSVEYQVDVNLNLSHKKGGVDSFDRSRYITMHIGTRDNEWPDNQTQKQFIEDYDVYYGRNNGVLPWQLNRLKDTAVNGVVDDAQMTTFGNQTKNNYANDTFEHQFENRMSNMMYGGQPSMYPHKEYDTCSATNCYGNDWVAGYDEYARFVSEWLSKYFGDGGTTGEKKPQIIEVMNEPFVHSDDLNSSNANITELHKVVAERLHQDHPGIKVGGYTAAYPALEANNSNFDLFDNTWKTFIDNAGDAVDFYSIHLYDGHNNSEAMFRSGANIEAILDMIEHYSVLQVGEAKPWVISEYGFYSPFYKSTPYSKKEDWWNLRSFSSIMMQLMDKPDQIMTSMPFFILKALWSGNNGVDEEGHRYPSRLFVLEEELDGSINVTDNGGNWVYSELKKFYELWSDVKGKRVDSKPSDLDLQTDAYIDGNTLYFIVNNLEHEDVTFNFNLIDKHNTPVNGISYKHLYFDEAQNAPVHDQGDLTKDTTEFTVNAFATVILKVDYASALTINEEMTETKYYADKFKQPIKANTAVDFAINSVQKGTANGEAVLRLGIGRAHNLSLTPSVTVNGTEIPVPSDFRGYSQDTRDSFFGVIEVPVPYSALQQNNLVKVQFPDAGGFVSSVTMQVFESSVELNRFNQ</sequence>
<evidence type="ECO:0000259" key="2">
    <source>
        <dbReference type="Pfam" id="PF18040"/>
    </source>
</evidence>
<comment type="caution">
    <text evidence="4">The sequence shown here is derived from an EMBL/GenBank/DDBJ whole genome shotgun (WGS) entry which is preliminary data.</text>
</comment>
<feature type="signal peptide" evidence="1">
    <location>
        <begin position="1"/>
        <end position="24"/>
    </location>
</feature>
<evidence type="ECO:0000259" key="3">
    <source>
        <dbReference type="Pfam" id="PF18206"/>
    </source>
</evidence>
<dbReference type="Proteomes" id="UP001467690">
    <property type="component" value="Unassembled WGS sequence"/>
</dbReference>
<dbReference type="CDD" id="cd21510">
    <property type="entry name" value="agarase_cat"/>
    <property type="match status" value="1"/>
</dbReference>
<organism evidence="4 5">
    <name type="scientific">Catenovulum sediminis</name>
    <dbReference type="NCBI Taxonomy" id="1740262"/>
    <lineage>
        <taxon>Bacteria</taxon>
        <taxon>Pseudomonadati</taxon>
        <taxon>Pseudomonadota</taxon>
        <taxon>Gammaproteobacteria</taxon>
        <taxon>Alteromonadales</taxon>
        <taxon>Alteromonadaceae</taxon>
        <taxon>Catenovulum</taxon>
    </lineage>
</organism>
<reference evidence="4 5" key="1">
    <citation type="submission" date="2024-06" db="EMBL/GenBank/DDBJ databases">
        <authorList>
            <person name="Chen R.Y."/>
        </authorList>
    </citation>
    <scope>NUCLEOTIDE SEQUENCE [LARGE SCALE GENOMIC DNA]</scope>
    <source>
        <strain evidence="4 5">D2</strain>
    </source>
</reference>
<dbReference type="RefSeq" id="WP_143873362.1">
    <property type="nucleotide sequence ID" value="NZ_CP041661.1"/>
</dbReference>
<dbReference type="InterPro" id="IPR040527">
    <property type="entry name" value="Beta-sand_Porphyrn"/>
</dbReference>
<dbReference type="InterPro" id="IPR017853">
    <property type="entry name" value="GH"/>
</dbReference>
<proteinExistence type="predicted"/>
<accession>A0ABV1RN80</accession>
<keyword evidence="1" id="KW-0732">Signal</keyword>
<dbReference type="Gene3D" id="2.60.120.1200">
    <property type="match status" value="1"/>
</dbReference>
<protein>
    <recommendedName>
        <fullName evidence="6">Agarase</fullName>
    </recommendedName>
</protein>
<evidence type="ECO:0000256" key="1">
    <source>
        <dbReference type="SAM" id="SignalP"/>
    </source>
</evidence>
<dbReference type="SUPFAM" id="SSF51445">
    <property type="entry name" value="(Trans)glycosidases"/>
    <property type="match status" value="1"/>
</dbReference>
<keyword evidence="5" id="KW-1185">Reference proteome</keyword>
<feature type="domain" description="Porphyranase beta-sandwich" evidence="3">
    <location>
        <begin position="554"/>
        <end position="659"/>
    </location>
</feature>
<gene>
    <name evidence="4" type="ORF">ABS311_21190</name>
</gene>
<dbReference type="InterPro" id="IPR041224">
    <property type="entry name" value="BPA_C"/>
</dbReference>
<evidence type="ECO:0008006" key="6">
    <source>
        <dbReference type="Google" id="ProtNLM"/>
    </source>
</evidence>
<name>A0ABV1RN80_9ALTE</name>
<dbReference type="Pfam" id="PF18206">
    <property type="entry name" value="Porphyrn_cat_1"/>
    <property type="match status" value="1"/>
</dbReference>
<dbReference type="Pfam" id="PF18040">
    <property type="entry name" value="BPA_C"/>
    <property type="match status" value="1"/>
</dbReference>
<feature type="domain" description="Beta-porphyranase A C-terminal" evidence="2">
    <location>
        <begin position="669"/>
        <end position="763"/>
    </location>
</feature>
<dbReference type="Gene3D" id="3.20.20.80">
    <property type="entry name" value="Glycosidases"/>
    <property type="match status" value="1"/>
</dbReference>
<dbReference type="PROSITE" id="PS51257">
    <property type="entry name" value="PROKAR_LIPOPROTEIN"/>
    <property type="match status" value="1"/>
</dbReference>
<evidence type="ECO:0000313" key="5">
    <source>
        <dbReference type="Proteomes" id="UP001467690"/>
    </source>
</evidence>
<dbReference type="EMBL" id="JBELOE010000296">
    <property type="protein sequence ID" value="MER2494398.1"/>
    <property type="molecule type" value="Genomic_DNA"/>
</dbReference>
<evidence type="ECO:0000313" key="4">
    <source>
        <dbReference type="EMBL" id="MER2494398.1"/>
    </source>
</evidence>
<feature type="chain" id="PRO_5045178133" description="Agarase" evidence="1">
    <location>
        <begin position="25"/>
        <end position="774"/>
    </location>
</feature>